<gene>
    <name evidence="3" type="ORF">C7M84_024546</name>
</gene>
<dbReference type="Proteomes" id="UP000283509">
    <property type="component" value="Unassembled WGS sequence"/>
</dbReference>
<keyword evidence="1" id="KW-0472">Membrane</keyword>
<dbReference type="EMBL" id="QCYY01000848">
    <property type="protein sequence ID" value="ROT82308.1"/>
    <property type="molecule type" value="Genomic_DNA"/>
</dbReference>
<proteinExistence type="predicted"/>
<dbReference type="AlphaFoldDB" id="A0A3R7QL43"/>
<keyword evidence="4" id="KW-1185">Reference proteome</keyword>
<accession>A0A3R7QL43</accession>
<name>A0A3R7QL43_PENVA</name>
<organism evidence="3 4">
    <name type="scientific">Penaeus vannamei</name>
    <name type="common">Whiteleg shrimp</name>
    <name type="synonym">Litopenaeus vannamei</name>
    <dbReference type="NCBI Taxonomy" id="6689"/>
    <lineage>
        <taxon>Eukaryota</taxon>
        <taxon>Metazoa</taxon>
        <taxon>Ecdysozoa</taxon>
        <taxon>Arthropoda</taxon>
        <taxon>Crustacea</taxon>
        <taxon>Multicrustacea</taxon>
        <taxon>Malacostraca</taxon>
        <taxon>Eumalacostraca</taxon>
        <taxon>Eucarida</taxon>
        <taxon>Decapoda</taxon>
        <taxon>Dendrobranchiata</taxon>
        <taxon>Penaeoidea</taxon>
        <taxon>Penaeidae</taxon>
        <taxon>Penaeus</taxon>
    </lineage>
</organism>
<reference evidence="3 4" key="1">
    <citation type="submission" date="2018-04" db="EMBL/GenBank/DDBJ databases">
        <authorList>
            <person name="Zhang X."/>
            <person name="Yuan J."/>
            <person name="Li F."/>
            <person name="Xiang J."/>
        </authorList>
    </citation>
    <scope>NUCLEOTIDE SEQUENCE [LARGE SCALE GENOMIC DNA]</scope>
    <source>
        <tissue evidence="3">Muscle</tissue>
    </source>
</reference>
<feature type="signal peptide" evidence="2">
    <location>
        <begin position="1"/>
        <end position="21"/>
    </location>
</feature>
<feature type="chain" id="PRO_5018740776" evidence="2">
    <location>
        <begin position="22"/>
        <end position="174"/>
    </location>
</feature>
<comment type="caution">
    <text evidence="3">The sequence shown here is derived from an EMBL/GenBank/DDBJ whole genome shotgun (WGS) entry which is preliminary data.</text>
</comment>
<feature type="transmembrane region" description="Helical" evidence="1">
    <location>
        <begin position="35"/>
        <end position="58"/>
    </location>
</feature>
<sequence length="174" mass="18460">MKRNTLLVAFFCASLLAVAESTFLAAGASAGAAAVGVAAVIGGLAALKGAAILGFAIGRNLGGRRFRKSTETRADEDENLLLSTVGQLDPNGCILKTSRPLLPRRTAGHANNTETLSSYNAAFVYAKEIGTKTRSPHVCKRFFPKCPLRDEQLAGLLHQAWGCGPDLLFGEEQW</sequence>
<keyword evidence="1" id="KW-0812">Transmembrane</keyword>
<keyword evidence="1" id="KW-1133">Transmembrane helix</keyword>
<evidence type="ECO:0000256" key="1">
    <source>
        <dbReference type="SAM" id="Phobius"/>
    </source>
</evidence>
<evidence type="ECO:0000313" key="3">
    <source>
        <dbReference type="EMBL" id="ROT82308.1"/>
    </source>
</evidence>
<evidence type="ECO:0000313" key="4">
    <source>
        <dbReference type="Proteomes" id="UP000283509"/>
    </source>
</evidence>
<keyword evidence="2" id="KW-0732">Signal</keyword>
<protein>
    <submittedName>
        <fullName evidence="3">Uncharacterized protein</fullName>
    </submittedName>
</protein>
<reference evidence="3 4" key="2">
    <citation type="submission" date="2019-01" db="EMBL/GenBank/DDBJ databases">
        <title>The decoding of complex shrimp genome reveals the adaptation for benthos swimmer, frequently molting mechanism and breeding impact on genome.</title>
        <authorList>
            <person name="Sun Y."/>
            <person name="Gao Y."/>
            <person name="Yu Y."/>
        </authorList>
    </citation>
    <scope>NUCLEOTIDE SEQUENCE [LARGE SCALE GENOMIC DNA]</scope>
    <source>
        <tissue evidence="3">Muscle</tissue>
    </source>
</reference>
<dbReference type="OrthoDB" id="6370621at2759"/>
<evidence type="ECO:0000256" key="2">
    <source>
        <dbReference type="SAM" id="SignalP"/>
    </source>
</evidence>